<evidence type="ECO:0000313" key="3">
    <source>
        <dbReference type="Proteomes" id="UP000198402"/>
    </source>
</evidence>
<gene>
    <name evidence="2" type="ORF">IWT126_00780</name>
</gene>
<proteinExistence type="predicted"/>
<evidence type="ECO:0000256" key="1">
    <source>
        <dbReference type="SAM" id="MobiDB-lite"/>
    </source>
</evidence>
<name>A0A1Z5IG49_9LACO</name>
<keyword evidence="3" id="KW-1185">Reference proteome</keyword>
<dbReference type="RefSeq" id="WP_089136367.1">
    <property type="nucleotide sequence ID" value="NZ_BCMG01000003.1"/>
</dbReference>
<dbReference type="OrthoDB" id="2328921at2"/>
<feature type="compositionally biased region" description="Polar residues" evidence="1">
    <location>
        <begin position="53"/>
        <end position="62"/>
    </location>
</feature>
<dbReference type="Proteomes" id="UP000198402">
    <property type="component" value="Unassembled WGS sequence"/>
</dbReference>
<accession>A0A1Z5IG49</accession>
<feature type="compositionally biased region" description="Basic and acidic residues" evidence="1">
    <location>
        <begin position="13"/>
        <end position="52"/>
    </location>
</feature>
<dbReference type="EMBL" id="BCMG01000003">
    <property type="protein sequence ID" value="GAX00765.1"/>
    <property type="molecule type" value="Genomic_DNA"/>
</dbReference>
<dbReference type="AlphaFoldDB" id="A0A1Z5IG49"/>
<protein>
    <submittedName>
        <fullName evidence="2">Uncharacterized protein</fullName>
    </submittedName>
</protein>
<organism evidence="2 3">
    <name type="scientific">Secundilactobacillus silagei JCM 19001</name>
    <dbReference type="NCBI Taxonomy" id="1302250"/>
    <lineage>
        <taxon>Bacteria</taxon>
        <taxon>Bacillati</taxon>
        <taxon>Bacillota</taxon>
        <taxon>Bacilli</taxon>
        <taxon>Lactobacillales</taxon>
        <taxon>Lactobacillaceae</taxon>
        <taxon>Secundilactobacillus</taxon>
    </lineage>
</organism>
<reference evidence="2 3" key="1">
    <citation type="submission" date="2015-11" db="EMBL/GenBank/DDBJ databases">
        <title>Draft genome sequences of new species of the genus Lactobacillus isolated from orchardgrass silage.</title>
        <authorList>
            <person name="Tohno M."/>
            <person name="Tanizawa Y."/>
            <person name="Arita M."/>
        </authorList>
    </citation>
    <scope>NUCLEOTIDE SEQUENCE [LARGE SCALE GENOMIC DNA]</scope>
    <source>
        <strain evidence="2 3">IWT126</strain>
    </source>
</reference>
<feature type="region of interest" description="Disordered" evidence="1">
    <location>
        <begin position="1"/>
        <end position="62"/>
    </location>
</feature>
<comment type="caution">
    <text evidence="2">The sequence shown here is derived from an EMBL/GenBank/DDBJ whole genome shotgun (WGS) entry which is preliminary data.</text>
</comment>
<dbReference type="STRING" id="1302250.GCA_001313225_02163"/>
<sequence length="482" mass="56992">MNSKNFIAGYNRGFEKAQKASDNRKSRLAKLRDKYQKQEQRDTSPKVLKSETKPQQNHQQVTAVRQLRKKLKESDKKLKATRQDFQSVQQENHQLKGRLNRLRSERSETDKQIKALNGEFEKTKNNLKQNYVHKSVIEDIQVKQQHQRQQIDDLKQANRNFHKKNHQLSDVNEETGKHLHVIREVLKNEHAAVDLLAEQKLNQQLEDEVNHLKEVVTKTDSNLQWYIRANNTLKHQYSRYKVKELNKMNSKALLKSINEDVLNRYITDHMTLNQAIDGLDRRLAPENMEEAAQRLEPVLNLLNDYFKHESVKYASELVRLDQYNEKREKKINFEKQLATKKQDQVVYSTKPRKKKAETDQAVANVNQELARKVLKGAKIIIIDWQTTYPITKALTRYGAEVMTFNDSNYHYNRLQTILNREDIDLIVINPNGMHHEVDLIIKDPNFKYQKRVLNLQRVKSSKRNAFDEVVWWLNGMRSRGER</sequence>
<evidence type="ECO:0000313" key="2">
    <source>
        <dbReference type="EMBL" id="GAX00765.1"/>
    </source>
</evidence>